<keyword evidence="2" id="KW-0732">Signal</keyword>
<dbReference type="SUPFAM" id="SSF101898">
    <property type="entry name" value="NHL repeat"/>
    <property type="match status" value="1"/>
</dbReference>
<dbReference type="PROSITE" id="PS51257">
    <property type="entry name" value="PROKAR_LIPOPROTEIN"/>
    <property type="match status" value="1"/>
</dbReference>
<feature type="region of interest" description="Disordered" evidence="1">
    <location>
        <begin position="35"/>
        <end position="57"/>
    </location>
</feature>
<dbReference type="Gene3D" id="2.130.10.10">
    <property type="entry name" value="YVTN repeat-like/Quinoprotein amine dehydrogenase"/>
    <property type="match status" value="1"/>
</dbReference>
<keyword evidence="4" id="KW-1185">Reference proteome</keyword>
<dbReference type="EMBL" id="AP022563">
    <property type="protein sequence ID" value="BBX16071.1"/>
    <property type="molecule type" value="Genomic_DNA"/>
</dbReference>
<dbReference type="InterPro" id="IPR015943">
    <property type="entry name" value="WD40/YVTN_repeat-like_dom_sf"/>
</dbReference>
<dbReference type="KEGG" id="mdu:MDUV_09310"/>
<gene>
    <name evidence="3" type="ORF">MDUV_09310</name>
</gene>
<reference evidence="3 4" key="1">
    <citation type="journal article" date="2019" name="Emerg. Microbes Infect.">
        <title>Comprehensive subspecies identification of 175 nontuberculous mycobacteria species based on 7547 genomic profiles.</title>
        <authorList>
            <person name="Matsumoto Y."/>
            <person name="Kinjo T."/>
            <person name="Motooka D."/>
            <person name="Nabeya D."/>
            <person name="Jung N."/>
            <person name="Uechi K."/>
            <person name="Horii T."/>
            <person name="Iida T."/>
            <person name="Fujita J."/>
            <person name="Nakamura S."/>
        </authorList>
    </citation>
    <scope>NUCLEOTIDE SEQUENCE [LARGE SCALE GENOMIC DNA]</scope>
    <source>
        <strain evidence="3 4">JCM 6396</strain>
    </source>
</reference>
<feature type="signal peptide" evidence="2">
    <location>
        <begin position="1"/>
        <end position="25"/>
    </location>
</feature>
<evidence type="ECO:0000256" key="1">
    <source>
        <dbReference type="SAM" id="MobiDB-lite"/>
    </source>
</evidence>
<evidence type="ECO:0000256" key="2">
    <source>
        <dbReference type="SAM" id="SignalP"/>
    </source>
</evidence>
<dbReference type="InterPro" id="IPR051200">
    <property type="entry name" value="Host-pathogen_enzymatic-act"/>
</dbReference>
<accession>A0A7I7JY07</accession>
<evidence type="ECO:0000313" key="4">
    <source>
        <dbReference type="Proteomes" id="UP000467006"/>
    </source>
</evidence>
<protein>
    <recommendedName>
        <fullName evidence="5">Lipoprotein</fullName>
    </recommendedName>
</protein>
<evidence type="ECO:0008006" key="5">
    <source>
        <dbReference type="Google" id="ProtNLM"/>
    </source>
</evidence>
<proteinExistence type="predicted"/>
<dbReference type="AlphaFoldDB" id="A0A7I7JY07"/>
<name>A0A7I7JY07_9MYCO</name>
<sequence length="346" mass="35092">MARRSNLKQLLARVGAAASAVAVLAACSSNPIEAPPPTITPAQAADSPPASAAPPGDVIPLTASGGTVQAATFDGATGSLVVLSAADGRSAVTILGSDDQPATVPVDAAATAMTGHDGVVFLAARGGYYRVDLADRAVRRFDVADRRDTEFTAIARRGDGRLVLGSADGAVLTLADETTVGAEVTVFARVDAIVTRGDTAVVLDRGQTSVTTLSQDGSARQQSLRAGDGATTMVADAAGWVAVADTRGGELLVYGVDPLILRQRYPVAGAPYGLATSADGWAWVAQTATNTVVGYDLATGIPVEKVRYPTVRQPNSLAFDDASGTLYVVSAAGDGVQVIRSAEGAQ</sequence>
<organism evidence="3 4">
    <name type="scientific">Mycolicibacterium duvalii</name>
    <dbReference type="NCBI Taxonomy" id="39688"/>
    <lineage>
        <taxon>Bacteria</taxon>
        <taxon>Bacillati</taxon>
        <taxon>Actinomycetota</taxon>
        <taxon>Actinomycetes</taxon>
        <taxon>Mycobacteriales</taxon>
        <taxon>Mycobacteriaceae</taxon>
        <taxon>Mycolicibacterium</taxon>
    </lineage>
</organism>
<feature type="chain" id="PRO_5039366132" description="Lipoprotein" evidence="2">
    <location>
        <begin position="26"/>
        <end position="346"/>
    </location>
</feature>
<dbReference type="PANTHER" id="PTHR47197:SF3">
    <property type="entry name" value="DIHYDRO-HEME D1 DEHYDROGENASE"/>
    <property type="match status" value="1"/>
</dbReference>
<feature type="compositionally biased region" description="Low complexity" evidence="1">
    <location>
        <begin position="40"/>
        <end position="55"/>
    </location>
</feature>
<dbReference type="Proteomes" id="UP000467006">
    <property type="component" value="Chromosome"/>
</dbReference>
<dbReference type="PANTHER" id="PTHR47197">
    <property type="entry name" value="PROTEIN NIRF"/>
    <property type="match status" value="1"/>
</dbReference>
<evidence type="ECO:0000313" key="3">
    <source>
        <dbReference type="EMBL" id="BBX16071.1"/>
    </source>
</evidence>